<proteinExistence type="predicted"/>
<evidence type="ECO:0000256" key="2">
    <source>
        <dbReference type="SAM" id="MobiDB-lite"/>
    </source>
</evidence>
<accession>A0ABD1ZS83</accession>
<dbReference type="AlphaFoldDB" id="A0ABD1ZS83"/>
<feature type="compositionally biased region" description="Basic and acidic residues" evidence="2">
    <location>
        <begin position="305"/>
        <end position="319"/>
    </location>
</feature>
<feature type="coiled-coil region" evidence="1">
    <location>
        <begin position="602"/>
        <end position="650"/>
    </location>
</feature>
<evidence type="ECO:0000256" key="1">
    <source>
        <dbReference type="SAM" id="Coils"/>
    </source>
</evidence>
<dbReference type="InterPro" id="IPR013783">
    <property type="entry name" value="Ig-like_fold"/>
</dbReference>
<gene>
    <name evidence="3" type="ORF">R1flu_021237</name>
</gene>
<feature type="compositionally biased region" description="Polar residues" evidence="2">
    <location>
        <begin position="320"/>
        <end position="332"/>
    </location>
</feature>
<dbReference type="EMBL" id="JBHFFA010000001">
    <property type="protein sequence ID" value="KAL2653109.1"/>
    <property type="molecule type" value="Genomic_DNA"/>
</dbReference>
<name>A0ABD1ZS83_9MARC</name>
<protein>
    <recommendedName>
        <fullName evidence="5">Carbohydrate binding module family 25 domain-containing protein</fullName>
    </recommendedName>
</protein>
<comment type="caution">
    <text evidence="3">The sequence shown here is derived from an EMBL/GenBank/DDBJ whole genome shotgun (WGS) entry which is preliminary data.</text>
</comment>
<evidence type="ECO:0000313" key="3">
    <source>
        <dbReference type="EMBL" id="KAL2653109.1"/>
    </source>
</evidence>
<feature type="compositionally biased region" description="Low complexity" evidence="2">
    <location>
        <begin position="335"/>
        <end position="346"/>
    </location>
</feature>
<feature type="region of interest" description="Disordered" evidence="2">
    <location>
        <begin position="278"/>
        <end position="354"/>
    </location>
</feature>
<evidence type="ECO:0000313" key="4">
    <source>
        <dbReference type="Proteomes" id="UP001605036"/>
    </source>
</evidence>
<dbReference type="Proteomes" id="UP001605036">
    <property type="component" value="Unassembled WGS sequence"/>
</dbReference>
<keyword evidence="1" id="KW-0175">Coiled coil</keyword>
<feature type="coiled-coil region" evidence="1">
    <location>
        <begin position="496"/>
        <end position="576"/>
    </location>
</feature>
<evidence type="ECO:0008006" key="5">
    <source>
        <dbReference type="Google" id="ProtNLM"/>
    </source>
</evidence>
<keyword evidence="4" id="KW-1185">Reference proteome</keyword>
<reference evidence="3 4" key="1">
    <citation type="submission" date="2024-09" db="EMBL/GenBank/DDBJ databases">
        <title>Chromosome-scale assembly of Riccia fluitans.</title>
        <authorList>
            <person name="Paukszto L."/>
            <person name="Sawicki J."/>
            <person name="Karawczyk K."/>
            <person name="Piernik-Szablinska J."/>
            <person name="Szczecinska M."/>
            <person name="Mazdziarz M."/>
        </authorList>
    </citation>
    <scope>NUCLEOTIDE SEQUENCE [LARGE SCALE GENOMIC DNA]</scope>
    <source>
        <strain evidence="3">Rf_01</strain>
        <tissue evidence="3">Aerial parts of the thallus</tissue>
    </source>
</reference>
<dbReference type="Gene3D" id="2.60.40.10">
    <property type="entry name" value="Immunoglobulins"/>
    <property type="match status" value="1"/>
</dbReference>
<organism evidence="3 4">
    <name type="scientific">Riccia fluitans</name>
    <dbReference type="NCBI Taxonomy" id="41844"/>
    <lineage>
        <taxon>Eukaryota</taxon>
        <taxon>Viridiplantae</taxon>
        <taxon>Streptophyta</taxon>
        <taxon>Embryophyta</taxon>
        <taxon>Marchantiophyta</taxon>
        <taxon>Marchantiopsida</taxon>
        <taxon>Marchantiidae</taxon>
        <taxon>Marchantiales</taxon>
        <taxon>Ricciaceae</taxon>
        <taxon>Riccia</taxon>
    </lineage>
</organism>
<sequence length="825" mass="91634">MHPPQTTATGGRLIPTAFVDCYRYGVVAPPACDSSRHHAIASCSGRGTGRAATRSSEDYGGNGLRRGGSACSWNLALSRTGGGGASGKHGHGKSGKICFSLQRGVDPREQDREATVREIAELAGSLVSLKRLINSGYRAIGPEMRERVDRLYDRVMILQESAKRAVTNQLVATLRALQREHGSLENIIRLAMEAEPSLANLDSEDGNSETLDDSNLEQEDLKPKATVFQSLIRQSEVEPLPAPPAQNYVMTAPASQGSPLAAFRAEIERRVMKQLAEKRLGTAVKPSTDIGTDKPPLPTEVHSQAPEKRQIMEEKKLEDNSSLGDNLDSIDNGQEKSSNGSGISSRSSKKSVESIMDSIETESLKKSMSTIREELIGLRSVSLRSDMAENKIQQLEVDLAKSIPLDLHEQMVKNIRASLTDARVKILQVTSEVKEREAMLEAVKESMLAEQEKLTRRVRELTGDVARKVSREEMEEAVAYAVGEVEKELERVHKRAISLSIELERKENMLQQQQEEWKVIREGLEIELHSVKERLDKVNKLRIAERAQLIEAEQKVKSLEIEIVRLQNSEEEAKKVRLKSRKETVTTVRVLISHMVQSQRARAKSEEHAVSLVKEVAKLQEEKKALELVKRAAEEKAELAEAEMQGMKSSLASVGKEMETLQATLGSSRKTAALEKFFAVMAQLIKNEDDKMKFPPYKFLQTESFERGIEVMAGDVMSTSGGDAGLSQTQEIKNMVTLQYESSWEWAYLHFKADDSGWTEEPGVLMQNGGNEDPHLKMVIIQASSVEFVLNDGKHSWDSAPGGGNYFIHEPGSYYLSDGYLRKLD</sequence>